<dbReference type="PRINTS" id="PR00081">
    <property type="entry name" value="GDHRDH"/>
</dbReference>
<evidence type="ECO:0000313" key="4">
    <source>
        <dbReference type="EMBL" id="NYT50949.1"/>
    </source>
</evidence>
<dbReference type="RefSeq" id="WP_180157384.1">
    <property type="nucleotide sequence ID" value="NZ_JACCEM010000009.1"/>
</dbReference>
<dbReference type="FunFam" id="3.40.50.720:FF:000215">
    <property type="entry name" value="3-hydroxyacyl-CoA dehydrogenase type-2"/>
    <property type="match status" value="1"/>
</dbReference>
<dbReference type="InterPro" id="IPR002347">
    <property type="entry name" value="SDR_fam"/>
</dbReference>
<dbReference type="InterPro" id="IPR036291">
    <property type="entry name" value="NAD(P)-bd_dom_sf"/>
</dbReference>
<dbReference type="SUPFAM" id="SSF51735">
    <property type="entry name" value="NAD(P)-binding Rossmann-fold domains"/>
    <property type="match status" value="1"/>
</dbReference>
<organism evidence="4 5">
    <name type="scientific">Parapusillimonas granuli</name>
    <dbReference type="NCBI Taxonomy" id="380911"/>
    <lineage>
        <taxon>Bacteria</taxon>
        <taxon>Pseudomonadati</taxon>
        <taxon>Pseudomonadota</taxon>
        <taxon>Betaproteobacteria</taxon>
        <taxon>Burkholderiales</taxon>
        <taxon>Alcaligenaceae</taxon>
        <taxon>Parapusillimonas</taxon>
    </lineage>
</organism>
<protein>
    <submittedName>
        <fullName evidence="4">3-hydroxyacyl-CoA dehydrogenase</fullName>
    </submittedName>
</protein>
<gene>
    <name evidence="4" type="ORF">H0A72_16680</name>
</gene>
<accession>A0A853G3R2</accession>
<dbReference type="InterPro" id="IPR020904">
    <property type="entry name" value="Sc_DH/Rdtase_CS"/>
</dbReference>
<name>A0A853G3R2_9BURK</name>
<evidence type="ECO:0000256" key="3">
    <source>
        <dbReference type="RuleBase" id="RU000363"/>
    </source>
</evidence>
<dbReference type="EMBL" id="JACCEM010000009">
    <property type="protein sequence ID" value="NYT50949.1"/>
    <property type="molecule type" value="Genomic_DNA"/>
</dbReference>
<dbReference type="AlphaFoldDB" id="A0A853G3R2"/>
<dbReference type="Proteomes" id="UP000559809">
    <property type="component" value="Unassembled WGS sequence"/>
</dbReference>
<evidence type="ECO:0000313" key="5">
    <source>
        <dbReference type="Proteomes" id="UP000559809"/>
    </source>
</evidence>
<evidence type="ECO:0000256" key="2">
    <source>
        <dbReference type="ARBA" id="ARBA00023002"/>
    </source>
</evidence>
<dbReference type="CDD" id="cd05371">
    <property type="entry name" value="HSD10-like_SDR_c"/>
    <property type="match status" value="1"/>
</dbReference>
<dbReference type="PANTHER" id="PTHR43658">
    <property type="entry name" value="SHORT-CHAIN DEHYDROGENASE/REDUCTASE"/>
    <property type="match status" value="1"/>
</dbReference>
<proteinExistence type="inferred from homology"/>
<dbReference type="PANTHER" id="PTHR43658:SF8">
    <property type="entry name" value="17-BETA-HYDROXYSTEROID DEHYDROGENASE 14-RELATED"/>
    <property type="match status" value="1"/>
</dbReference>
<comment type="similarity">
    <text evidence="1 3">Belongs to the short-chain dehydrogenases/reductases (SDR) family.</text>
</comment>
<keyword evidence="2" id="KW-0560">Oxidoreductase</keyword>
<dbReference type="Gene3D" id="3.40.50.720">
    <property type="entry name" value="NAD(P)-binding Rossmann-like Domain"/>
    <property type="match status" value="1"/>
</dbReference>
<comment type="caution">
    <text evidence="4">The sequence shown here is derived from an EMBL/GenBank/DDBJ whole genome shotgun (WGS) entry which is preliminary data.</text>
</comment>
<keyword evidence="5" id="KW-1185">Reference proteome</keyword>
<evidence type="ECO:0000256" key="1">
    <source>
        <dbReference type="ARBA" id="ARBA00006484"/>
    </source>
</evidence>
<dbReference type="PRINTS" id="PR00080">
    <property type="entry name" value="SDRFAMILY"/>
</dbReference>
<dbReference type="GO" id="GO:0016491">
    <property type="term" value="F:oxidoreductase activity"/>
    <property type="evidence" value="ECO:0007669"/>
    <property type="project" value="UniProtKB-KW"/>
</dbReference>
<sequence length="252" mass="25957">MDIKNKVFIVTGGASGLGAGTARMLVAEGAKVVLADLQDEAGQALAAELGQTYVHCDVTREADGQAAVAAALELGPLFGLVNCAGIAPASRTVGKNGPHALDLFQKVVSINLIGTFNMIRLAATAMSQNAPEPTGERGVLINTASVAAYDGQIGQAAYSASKGGVVGMTLPIARDLSKSGIRCVTIAPGIFGTPMIFGMPQEVQDSLAASIPFPARLGRPEDYAKLVHSIITNEMINGETIRLDGAIRMAPK</sequence>
<dbReference type="PROSITE" id="PS00061">
    <property type="entry name" value="ADH_SHORT"/>
    <property type="match status" value="1"/>
</dbReference>
<reference evidence="4 5" key="1">
    <citation type="submission" date="2020-07" db="EMBL/GenBank/DDBJ databases">
        <title>Taxonomic revisions and descriptions of new bacterial species based on genomic comparisons in the high-G+C-content subgroup of the family Alcaligenaceae.</title>
        <authorList>
            <person name="Szabo A."/>
            <person name="Felfoldi T."/>
        </authorList>
    </citation>
    <scope>NUCLEOTIDE SEQUENCE [LARGE SCALE GENOMIC DNA]</scope>
    <source>
        <strain evidence="4 5">LMG 24012</strain>
    </source>
</reference>
<dbReference type="Pfam" id="PF00106">
    <property type="entry name" value="adh_short"/>
    <property type="match status" value="1"/>
</dbReference>